<protein>
    <submittedName>
        <fullName evidence="2">Uncharacterized protein</fullName>
    </submittedName>
</protein>
<dbReference type="GeneID" id="3502225"/>
<feature type="compositionally biased region" description="Polar residues" evidence="1">
    <location>
        <begin position="143"/>
        <end position="154"/>
    </location>
</feature>
<feature type="compositionally biased region" description="Acidic residues" evidence="1">
    <location>
        <begin position="244"/>
        <end position="253"/>
    </location>
</feature>
<dbReference type="AlphaFoldDB" id="Q4N3U6"/>
<feature type="compositionally biased region" description="Low complexity" evidence="1">
    <location>
        <begin position="213"/>
        <end position="224"/>
    </location>
</feature>
<feature type="compositionally biased region" description="Acidic residues" evidence="1">
    <location>
        <begin position="1"/>
        <end position="10"/>
    </location>
</feature>
<dbReference type="PRINTS" id="PR01217">
    <property type="entry name" value="PRICHEXTENSN"/>
</dbReference>
<dbReference type="EMBL" id="AAGK01000002">
    <property type="protein sequence ID" value="EAN33177.1"/>
    <property type="molecule type" value="Genomic_DNA"/>
</dbReference>
<feature type="region of interest" description="Disordered" evidence="1">
    <location>
        <begin position="206"/>
        <end position="300"/>
    </location>
</feature>
<dbReference type="Proteomes" id="UP000001949">
    <property type="component" value="Unassembled WGS sequence"/>
</dbReference>
<evidence type="ECO:0000313" key="2">
    <source>
        <dbReference type="EMBL" id="EAN33177.1"/>
    </source>
</evidence>
<feature type="compositionally biased region" description="Low complexity" evidence="1">
    <location>
        <begin position="13"/>
        <end position="27"/>
    </location>
</feature>
<dbReference type="InParanoid" id="Q4N3U6"/>
<name>Q4N3U6_THEPA</name>
<sequence length="390" mass="43556">MSICMDNDDSGSEKQTSQETQQSEVVTPESQAETGGLASVLTEQPNPQDEQGFHGASGDAPPHQPVKSKSKLKRTRRYRYKPYQTKPHGPKKSDPDPSLSPKKLPLKPRSKKPIPNQTYELTSYGYWPTQASTSTPQPGPSSEPDTTQDSSSKLPQQPIMQPPSQPAQPHVPRAVLGYGRYRLNVPLPKPWPHPMPGQYRYHLRFSGYPRFPRPQLQTPTQAAPQPQPQPQKEVLEPEVIQLEVESDEEEEPIDLTKTTTQQQDKETKADSSTEPKPPDQPPSKPEPPPKPTPTDPKKPKKVKLINLEIHSKINPGTFHSEVRSEGKTYLMFLADEGYGFINILEQGNLIAGFNDRIYVQEAIVVIANGLVMKVEVLLNNGNTQIIVRKT</sequence>
<dbReference type="KEGG" id="tpv:TP02_0892"/>
<feature type="compositionally biased region" description="Basic and acidic residues" evidence="1">
    <location>
        <begin position="263"/>
        <end position="277"/>
    </location>
</feature>
<evidence type="ECO:0000313" key="3">
    <source>
        <dbReference type="Proteomes" id="UP000001949"/>
    </source>
</evidence>
<keyword evidence="3" id="KW-1185">Reference proteome</keyword>
<organism evidence="2 3">
    <name type="scientific">Theileria parva</name>
    <name type="common">East coast fever infection agent</name>
    <dbReference type="NCBI Taxonomy" id="5875"/>
    <lineage>
        <taxon>Eukaryota</taxon>
        <taxon>Sar</taxon>
        <taxon>Alveolata</taxon>
        <taxon>Apicomplexa</taxon>
        <taxon>Aconoidasida</taxon>
        <taxon>Piroplasmida</taxon>
        <taxon>Theileriidae</taxon>
        <taxon>Theileria</taxon>
    </lineage>
</organism>
<evidence type="ECO:0000256" key="1">
    <source>
        <dbReference type="SAM" id="MobiDB-lite"/>
    </source>
</evidence>
<feature type="compositionally biased region" description="Pro residues" evidence="1">
    <location>
        <begin position="278"/>
        <end position="294"/>
    </location>
</feature>
<feature type="compositionally biased region" description="Basic residues" evidence="1">
    <location>
        <begin position="66"/>
        <end position="80"/>
    </location>
</feature>
<feature type="region of interest" description="Disordered" evidence="1">
    <location>
        <begin position="1"/>
        <end position="173"/>
    </location>
</feature>
<accession>Q4N3U6</accession>
<comment type="caution">
    <text evidence="2">The sequence shown here is derived from an EMBL/GenBank/DDBJ whole genome shotgun (WGS) entry which is preliminary data.</text>
</comment>
<dbReference type="VEuPathDB" id="PiroplasmaDB:TpMuguga_02g00892"/>
<reference evidence="2 3" key="1">
    <citation type="journal article" date="2005" name="Science">
        <title>Genome sequence of Theileria parva, a bovine pathogen that transforms lymphocytes.</title>
        <authorList>
            <person name="Gardner M.J."/>
            <person name="Bishop R."/>
            <person name="Shah T."/>
            <person name="de Villiers E.P."/>
            <person name="Carlton J.M."/>
            <person name="Hall N."/>
            <person name="Ren Q."/>
            <person name="Paulsen I.T."/>
            <person name="Pain A."/>
            <person name="Berriman M."/>
            <person name="Wilson R.J.M."/>
            <person name="Sato S."/>
            <person name="Ralph S.A."/>
            <person name="Mann D.J."/>
            <person name="Xiong Z."/>
            <person name="Shallom S.J."/>
            <person name="Weidman J."/>
            <person name="Jiang L."/>
            <person name="Lynn J."/>
            <person name="Weaver B."/>
            <person name="Shoaibi A."/>
            <person name="Domingo A.R."/>
            <person name="Wasawo D."/>
            <person name="Crabtree J."/>
            <person name="Wortman J.R."/>
            <person name="Haas B."/>
            <person name="Angiuoli S.V."/>
            <person name="Creasy T.H."/>
            <person name="Lu C."/>
            <person name="Suh B."/>
            <person name="Silva J.C."/>
            <person name="Utterback T.R."/>
            <person name="Feldblyum T.V."/>
            <person name="Pertea M."/>
            <person name="Allen J."/>
            <person name="Nierman W.C."/>
            <person name="Taracha E.L.N."/>
            <person name="Salzberg S.L."/>
            <person name="White O.R."/>
            <person name="Fitzhugh H.A."/>
            <person name="Morzaria S."/>
            <person name="Venter J.C."/>
            <person name="Fraser C.M."/>
            <person name="Nene V."/>
        </authorList>
    </citation>
    <scope>NUCLEOTIDE SEQUENCE [LARGE SCALE GENOMIC DNA]</scope>
    <source>
        <strain evidence="2 3">Muguga</strain>
    </source>
</reference>
<gene>
    <name evidence="2" type="ordered locus">TP02_0892</name>
</gene>
<proteinExistence type="predicted"/>